<gene>
    <name evidence="2" type="ORF">H9895_05135</name>
</gene>
<name>A0A9D1PMC7_9BACI</name>
<dbReference type="Pfam" id="PF13643">
    <property type="entry name" value="DUF4145"/>
    <property type="match status" value="1"/>
</dbReference>
<comment type="caution">
    <text evidence="2">The sequence shown here is derived from an EMBL/GenBank/DDBJ whole genome shotgun (WGS) entry which is preliminary data.</text>
</comment>
<evidence type="ECO:0000313" key="3">
    <source>
        <dbReference type="Proteomes" id="UP000823937"/>
    </source>
</evidence>
<dbReference type="AlphaFoldDB" id="A0A9D1PMC7"/>
<dbReference type="InterPro" id="IPR025285">
    <property type="entry name" value="DUF4145"/>
</dbReference>
<proteinExistence type="predicted"/>
<dbReference type="Proteomes" id="UP000823937">
    <property type="component" value="Unassembled WGS sequence"/>
</dbReference>
<reference evidence="2" key="2">
    <citation type="submission" date="2021-04" db="EMBL/GenBank/DDBJ databases">
        <authorList>
            <person name="Gilroy R."/>
        </authorList>
    </citation>
    <scope>NUCLEOTIDE SEQUENCE</scope>
    <source>
        <strain evidence="2">CHK169-2315</strain>
    </source>
</reference>
<accession>A0A9D1PMC7</accession>
<sequence length="376" mass="44554">MKKTYFYQFLEPVSEELAYNLQELEGTIFTGPRKMIAHSRTLMEVVLDKVLIHENLRLRAPENTLVHKIEKLVKHELISSTQKLAFEEIRLLGNKATHEIREFRFSEALKTWENIHVVMKWFVEIYVSYKIDVPTYEDPMINQEYPYELDEIHVRLEKFEQLLKKSMEFERPKEEKEKVQETVQKVQMKEKLTSLHLDEAPGVTTVRTLTFQGEEIHIPHFLRDAFLLPQRFERSERFLLRLNEAQEARIMSELPTSLDNFHERIVRFNLSHVEQFVEELKVFITEEKRRRLLLQKRSGDLFLFYEGEQIVVTDKLGNIAITKETFPGSPSLIEQLHSDGMQIVKDLPKEFIIIGKYKGIGKGRVTNFFEQIKAMQ</sequence>
<protein>
    <submittedName>
        <fullName evidence="2">DUF4145 domain-containing protein</fullName>
    </submittedName>
</protein>
<reference evidence="2" key="1">
    <citation type="journal article" date="2021" name="PeerJ">
        <title>Extensive microbial diversity within the chicken gut microbiome revealed by metagenomics and culture.</title>
        <authorList>
            <person name="Gilroy R."/>
            <person name="Ravi A."/>
            <person name="Getino M."/>
            <person name="Pursley I."/>
            <person name="Horton D.L."/>
            <person name="Alikhan N.F."/>
            <person name="Baker D."/>
            <person name="Gharbi K."/>
            <person name="Hall N."/>
            <person name="Watson M."/>
            <person name="Adriaenssens E.M."/>
            <person name="Foster-Nyarko E."/>
            <person name="Jarju S."/>
            <person name="Secka A."/>
            <person name="Antonio M."/>
            <person name="Oren A."/>
            <person name="Chaudhuri R.R."/>
            <person name="La Ragione R."/>
            <person name="Hildebrand F."/>
            <person name="Pallen M.J."/>
        </authorList>
    </citation>
    <scope>NUCLEOTIDE SEQUENCE</scope>
    <source>
        <strain evidence="2">CHK169-2315</strain>
    </source>
</reference>
<organism evidence="2 3">
    <name type="scientific">Candidatus Pseudogracilibacillus intestinigallinarum</name>
    <dbReference type="NCBI Taxonomy" id="2838742"/>
    <lineage>
        <taxon>Bacteria</taxon>
        <taxon>Bacillati</taxon>
        <taxon>Bacillota</taxon>
        <taxon>Bacilli</taxon>
        <taxon>Bacillales</taxon>
        <taxon>Bacillaceae</taxon>
        <taxon>Pseudogracilibacillus</taxon>
    </lineage>
</organism>
<evidence type="ECO:0000313" key="2">
    <source>
        <dbReference type="EMBL" id="HIV74451.1"/>
    </source>
</evidence>
<evidence type="ECO:0000259" key="1">
    <source>
        <dbReference type="Pfam" id="PF13643"/>
    </source>
</evidence>
<dbReference type="EMBL" id="DXHX01000074">
    <property type="protein sequence ID" value="HIV74451.1"/>
    <property type="molecule type" value="Genomic_DNA"/>
</dbReference>
<feature type="domain" description="DUF4145" evidence="1">
    <location>
        <begin position="25"/>
        <end position="112"/>
    </location>
</feature>